<evidence type="ECO:0000256" key="1">
    <source>
        <dbReference type="ARBA" id="ARBA00004138"/>
    </source>
</evidence>
<dbReference type="STRING" id="296587.C1E3Z5"/>
<name>C1E3Z5_MICCC</name>
<dbReference type="InterPro" id="IPR011990">
    <property type="entry name" value="TPR-like_helical_dom_sf"/>
</dbReference>
<keyword evidence="4" id="KW-0802">TPR repeat</keyword>
<dbReference type="PANTHER" id="PTHR14781">
    <property type="entry name" value="INTRAFLAGELLAR TRANSPORT PROTEIN 56"/>
    <property type="match status" value="1"/>
</dbReference>
<accession>C1E3Z5</accession>
<dbReference type="AlphaFoldDB" id="C1E3Z5"/>
<dbReference type="eggNOG" id="KOG3785">
    <property type="taxonomic scope" value="Eukaryota"/>
</dbReference>
<dbReference type="RefSeq" id="XP_002501763.1">
    <property type="nucleotide sequence ID" value="XM_002501717.1"/>
</dbReference>
<dbReference type="GO" id="GO:0035735">
    <property type="term" value="P:intraciliary transport involved in cilium assembly"/>
    <property type="evidence" value="ECO:0007669"/>
    <property type="project" value="TreeGrafter"/>
</dbReference>
<feature type="region of interest" description="Disordered" evidence="6">
    <location>
        <begin position="1"/>
        <end position="31"/>
    </location>
</feature>
<dbReference type="Proteomes" id="UP000002009">
    <property type="component" value="Chromosome 4"/>
</dbReference>
<dbReference type="InterPro" id="IPR030511">
    <property type="entry name" value="TTC26"/>
</dbReference>
<dbReference type="Pfam" id="PF12895">
    <property type="entry name" value="ANAPC3"/>
    <property type="match status" value="1"/>
</dbReference>
<proteinExistence type="inferred from homology"/>
<feature type="compositionally biased region" description="Basic and acidic residues" evidence="6">
    <location>
        <begin position="15"/>
        <end position="31"/>
    </location>
</feature>
<sequence length="562" mass="63537">MMMNHRSRAAAGPRVPDKSKEGSESKSKTPDLAEFLEKRDWSGAITLLEYKRQGSSHDASNLEWLAYCYFHAGDPGKALETYRDLLRLESDPDPTCHTLCAACLFYLGRYQEAEEEALRGPNTKLQTRVLFHCAHKLGDENKLMTYHQQLSDSIEDQLSLASIHYLRSHYQEATDIYKRLLLDNRDNLALNVYVALCYNKLDYYDVSLEILGAYMQQYPDSALAVNLKACNQFKLFNGKAAEAELRKLHKNAGSSDAFADNDLIRHNLVVFRGGQNALQVLPPLLGVPPEARLNLVVHHLRGGEPLEALKLVKDLEPTTPQEYVLKGVTHATIGQYMDQLDAEEHLKLAQQCFQIVGSSASECDTIPGRQCMASCFYLLRQFEDVLVYLKSIAEFLKDDDNFNWNYGIATAASGDYKTGEEALMSIQSESFRLEYAFTAWLARCHIMNGKARLAWELYLRMDTNDESFALLQLIANDCYKVGAFVYATMAFDVLERLDPNPDYWEGKRGAAIGAFQMIVAGQEPKESLGDIVNMLRNTSNPQVEYIIRTLTIWARENGVPLQ</sequence>
<protein>
    <recommendedName>
        <fullName evidence="9">Intraflagellar transport protein 56</fullName>
    </recommendedName>
</protein>
<reference evidence="7 8" key="1">
    <citation type="journal article" date="2009" name="Science">
        <title>Green evolution and dynamic adaptations revealed by genomes of the marine picoeukaryotes Micromonas.</title>
        <authorList>
            <person name="Worden A.Z."/>
            <person name="Lee J.H."/>
            <person name="Mock T."/>
            <person name="Rouze P."/>
            <person name="Simmons M.P."/>
            <person name="Aerts A.L."/>
            <person name="Allen A.E."/>
            <person name="Cuvelier M.L."/>
            <person name="Derelle E."/>
            <person name="Everett M.V."/>
            <person name="Foulon E."/>
            <person name="Grimwood J."/>
            <person name="Gundlach H."/>
            <person name="Henrissat B."/>
            <person name="Napoli C."/>
            <person name="McDonald S.M."/>
            <person name="Parker M.S."/>
            <person name="Rombauts S."/>
            <person name="Salamov A."/>
            <person name="Von Dassow P."/>
            <person name="Badger J.H."/>
            <person name="Coutinho P.M."/>
            <person name="Demir E."/>
            <person name="Dubchak I."/>
            <person name="Gentemann C."/>
            <person name="Eikrem W."/>
            <person name="Gready J.E."/>
            <person name="John U."/>
            <person name="Lanier W."/>
            <person name="Lindquist E.A."/>
            <person name="Lucas S."/>
            <person name="Mayer K.F."/>
            <person name="Moreau H."/>
            <person name="Not F."/>
            <person name="Otillar R."/>
            <person name="Panaud O."/>
            <person name="Pangilinan J."/>
            <person name="Paulsen I."/>
            <person name="Piegu B."/>
            <person name="Poliakov A."/>
            <person name="Robbens S."/>
            <person name="Schmutz J."/>
            <person name="Toulza E."/>
            <person name="Wyss T."/>
            <person name="Zelensky A."/>
            <person name="Zhou K."/>
            <person name="Armbrust E.V."/>
            <person name="Bhattacharya D."/>
            <person name="Goodenough U.W."/>
            <person name="Van de Peer Y."/>
            <person name="Grigoriev I.V."/>
        </authorList>
    </citation>
    <scope>NUCLEOTIDE SEQUENCE [LARGE SCALE GENOMIC DNA]</scope>
    <source>
        <strain evidence="8">RCC299 / NOUM17</strain>
    </source>
</reference>
<dbReference type="GO" id="GO:0030992">
    <property type="term" value="C:intraciliary transport particle B"/>
    <property type="evidence" value="ECO:0007669"/>
    <property type="project" value="TreeGrafter"/>
</dbReference>
<dbReference type="FunFam" id="1.25.40.10:FF:001373">
    <property type="entry name" value="Tetratricopeptide repeat domain 26"/>
    <property type="match status" value="1"/>
</dbReference>
<dbReference type="GO" id="GO:0035720">
    <property type="term" value="P:intraciliary anterograde transport"/>
    <property type="evidence" value="ECO:0007669"/>
    <property type="project" value="TreeGrafter"/>
</dbReference>
<dbReference type="EMBL" id="CP001325">
    <property type="protein sequence ID" value="ACO63021.1"/>
    <property type="molecule type" value="Genomic_DNA"/>
</dbReference>
<dbReference type="Gene3D" id="1.25.40.10">
    <property type="entry name" value="Tetratricopeptide repeat domain"/>
    <property type="match status" value="3"/>
</dbReference>
<keyword evidence="8" id="KW-1185">Reference proteome</keyword>
<organism evidence="7 8">
    <name type="scientific">Micromonas commoda (strain RCC299 / NOUM17 / CCMP2709)</name>
    <name type="common">Picoplanktonic green alga</name>
    <dbReference type="NCBI Taxonomy" id="296587"/>
    <lineage>
        <taxon>Eukaryota</taxon>
        <taxon>Viridiplantae</taxon>
        <taxon>Chlorophyta</taxon>
        <taxon>Mamiellophyceae</taxon>
        <taxon>Mamiellales</taxon>
        <taxon>Mamiellaceae</taxon>
        <taxon>Micromonas</taxon>
    </lineage>
</organism>
<evidence type="ECO:0000313" key="7">
    <source>
        <dbReference type="EMBL" id="ACO63021.1"/>
    </source>
</evidence>
<evidence type="ECO:0000256" key="5">
    <source>
        <dbReference type="ARBA" id="ARBA00023273"/>
    </source>
</evidence>
<dbReference type="KEGG" id="mis:MICPUN_80665"/>
<dbReference type="GO" id="GO:0120170">
    <property type="term" value="F:intraciliary transport particle B binding"/>
    <property type="evidence" value="ECO:0007669"/>
    <property type="project" value="TreeGrafter"/>
</dbReference>
<comment type="similarity">
    <text evidence="2">Belongs to the IFT56 family.</text>
</comment>
<dbReference type="InParanoid" id="C1E3Z5"/>
<gene>
    <name evidence="7" type="ORF">MICPUN_80665</name>
</gene>
<evidence type="ECO:0000313" key="8">
    <source>
        <dbReference type="Proteomes" id="UP000002009"/>
    </source>
</evidence>
<dbReference type="GO" id="GO:0097546">
    <property type="term" value="C:ciliary base"/>
    <property type="evidence" value="ECO:0007669"/>
    <property type="project" value="TreeGrafter"/>
</dbReference>
<evidence type="ECO:0000256" key="6">
    <source>
        <dbReference type="SAM" id="MobiDB-lite"/>
    </source>
</evidence>
<dbReference type="PANTHER" id="PTHR14781:SF0">
    <property type="entry name" value="INTRAFLAGELLAR TRANSPORT PROTEIN 56"/>
    <property type="match status" value="1"/>
</dbReference>
<dbReference type="GO" id="GO:0036064">
    <property type="term" value="C:ciliary basal body"/>
    <property type="evidence" value="ECO:0007669"/>
    <property type="project" value="TreeGrafter"/>
</dbReference>
<evidence type="ECO:0000256" key="4">
    <source>
        <dbReference type="ARBA" id="ARBA00022803"/>
    </source>
</evidence>
<evidence type="ECO:0000256" key="3">
    <source>
        <dbReference type="ARBA" id="ARBA00022737"/>
    </source>
</evidence>
<evidence type="ECO:0008006" key="9">
    <source>
        <dbReference type="Google" id="ProtNLM"/>
    </source>
</evidence>
<comment type="subcellular location">
    <subcellularLocation>
        <location evidence="1">Cell projection</location>
        <location evidence="1">Cilium</location>
    </subcellularLocation>
</comment>
<dbReference type="OMA" id="FIIRRDY"/>
<evidence type="ECO:0000256" key="2">
    <source>
        <dbReference type="ARBA" id="ARBA00007834"/>
    </source>
</evidence>
<dbReference type="OrthoDB" id="95390at2759"/>
<dbReference type="GeneID" id="8242668"/>
<keyword evidence="5" id="KW-0966">Cell projection</keyword>
<keyword evidence="3" id="KW-0677">Repeat</keyword>
<dbReference type="SUPFAM" id="SSF48452">
    <property type="entry name" value="TPR-like"/>
    <property type="match status" value="2"/>
</dbReference>